<comment type="caution">
    <text evidence="1">The sequence shown here is derived from an EMBL/GenBank/DDBJ whole genome shotgun (WGS) entry which is preliminary data.</text>
</comment>
<sequence length="176" mass="19726">MGDVVLPFTYVHPEYRGCEGQGDENEGQASKLVNTLRLCYGSSGFVDGFLGRYQRRGLLKYLSQFYNFFLNPLHISHGNGNSDIGDFHVGFGTVEPWRGKMVPQGAVCFCKAAVDLLERLKGIHFFVAPATFWALFRHKRLVKACISESEIVDVISDLPDILGRFQAISSDEWEDG</sequence>
<reference evidence="1 2" key="1">
    <citation type="submission" date="2019-06" db="EMBL/GenBank/DDBJ databases">
        <authorList>
            <person name="Palmer J.M."/>
        </authorList>
    </citation>
    <scope>NUCLEOTIDE SEQUENCE [LARGE SCALE GENOMIC DNA]</scope>
    <source>
        <strain evidence="1 2">TWF106</strain>
    </source>
</reference>
<organism evidence="1 2">
    <name type="scientific">Orbilia oligospora</name>
    <name type="common">Nematode-trapping fungus</name>
    <name type="synonym">Arthrobotrys oligospora</name>
    <dbReference type="NCBI Taxonomy" id="2813651"/>
    <lineage>
        <taxon>Eukaryota</taxon>
        <taxon>Fungi</taxon>
        <taxon>Dikarya</taxon>
        <taxon>Ascomycota</taxon>
        <taxon>Pezizomycotina</taxon>
        <taxon>Orbiliomycetes</taxon>
        <taxon>Orbiliales</taxon>
        <taxon>Orbiliaceae</taxon>
        <taxon>Orbilia</taxon>
    </lineage>
</organism>
<dbReference type="EMBL" id="WIWS01000011">
    <property type="protein sequence ID" value="KAF3226252.1"/>
    <property type="molecule type" value="Genomic_DNA"/>
</dbReference>
<proteinExistence type="predicted"/>
<accession>A0A7C8USM6</accession>
<gene>
    <name evidence="1" type="ORF">TWF106_000747</name>
</gene>
<dbReference type="AlphaFoldDB" id="A0A7C8USM6"/>
<protein>
    <submittedName>
        <fullName evidence="1">Uncharacterized protein</fullName>
    </submittedName>
</protein>
<evidence type="ECO:0000313" key="2">
    <source>
        <dbReference type="Proteomes" id="UP000472727"/>
    </source>
</evidence>
<name>A0A7C8USM6_ORBOL</name>
<dbReference type="Proteomes" id="UP000472727">
    <property type="component" value="Unassembled WGS sequence"/>
</dbReference>
<evidence type="ECO:0000313" key="1">
    <source>
        <dbReference type="EMBL" id="KAF3226252.1"/>
    </source>
</evidence>